<gene>
    <name evidence="3" type="ORF">PCOR1329_LOCUS56867</name>
</gene>
<dbReference type="Proteomes" id="UP001189429">
    <property type="component" value="Unassembled WGS sequence"/>
</dbReference>
<dbReference type="EMBL" id="CAUYUJ010017012">
    <property type="protein sequence ID" value="CAK0870883.1"/>
    <property type="molecule type" value="Genomic_DNA"/>
</dbReference>
<evidence type="ECO:0000256" key="1">
    <source>
        <dbReference type="SAM" id="MobiDB-lite"/>
    </source>
</evidence>
<keyword evidence="4" id="KW-1185">Reference proteome</keyword>
<feature type="signal peptide" evidence="2">
    <location>
        <begin position="1"/>
        <end position="18"/>
    </location>
</feature>
<evidence type="ECO:0000313" key="4">
    <source>
        <dbReference type="Proteomes" id="UP001189429"/>
    </source>
</evidence>
<sequence>MWVAMFFFLSAEWHGDHACFVRRSNMTEDPPYWSRGRRRRRGSIRPRRLASRLSSLRCPPCSSGEVARPRRACGSAGEAGDRGQLPSPGRVAHGPRQPEVVCGLLFGPSAPGAPALALGAPELALQLRHRGRQSLLGGRLVRLDFARS</sequence>
<evidence type="ECO:0008006" key="5">
    <source>
        <dbReference type="Google" id="ProtNLM"/>
    </source>
</evidence>
<comment type="caution">
    <text evidence="3">The sequence shown here is derived from an EMBL/GenBank/DDBJ whole genome shotgun (WGS) entry which is preliminary data.</text>
</comment>
<evidence type="ECO:0000256" key="2">
    <source>
        <dbReference type="SAM" id="SignalP"/>
    </source>
</evidence>
<feature type="chain" id="PRO_5045351553" description="Secreted protein" evidence="2">
    <location>
        <begin position="19"/>
        <end position="148"/>
    </location>
</feature>
<protein>
    <recommendedName>
        <fullName evidence="5">Secreted protein</fullName>
    </recommendedName>
</protein>
<name>A0ABN9VCR9_9DINO</name>
<reference evidence="3" key="1">
    <citation type="submission" date="2023-10" db="EMBL/GenBank/DDBJ databases">
        <authorList>
            <person name="Chen Y."/>
            <person name="Shah S."/>
            <person name="Dougan E. K."/>
            <person name="Thang M."/>
            <person name="Chan C."/>
        </authorList>
    </citation>
    <scope>NUCLEOTIDE SEQUENCE [LARGE SCALE GENOMIC DNA]</scope>
</reference>
<keyword evidence="2" id="KW-0732">Signal</keyword>
<feature type="region of interest" description="Disordered" evidence="1">
    <location>
        <begin position="60"/>
        <end position="93"/>
    </location>
</feature>
<organism evidence="3 4">
    <name type="scientific">Prorocentrum cordatum</name>
    <dbReference type="NCBI Taxonomy" id="2364126"/>
    <lineage>
        <taxon>Eukaryota</taxon>
        <taxon>Sar</taxon>
        <taxon>Alveolata</taxon>
        <taxon>Dinophyceae</taxon>
        <taxon>Prorocentrales</taxon>
        <taxon>Prorocentraceae</taxon>
        <taxon>Prorocentrum</taxon>
    </lineage>
</organism>
<accession>A0ABN9VCR9</accession>
<evidence type="ECO:0000313" key="3">
    <source>
        <dbReference type="EMBL" id="CAK0870883.1"/>
    </source>
</evidence>
<proteinExistence type="predicted"/>